<dbReference type="Pfam" id="PF05685">
    <property type="entry name" value="Uma2"/>
    <property type="match status" value="1"/>
</dbReference>
<evidence type="ECO:0000313" key="2">
    <source>
        <dbReference type="EMBL" id="MBA8827411.1"/>
    </source>
</evidence>
<keyword evidence="3" id="KW-1185">Reference proteome</keyword>
<gene>
    <name evidence="2" type="ORF">FHX42_004807</name>
</gene>
<dbReference type="Gene3D" id="3.90.1570.10">
    <property type="entry name" value="tt1808, chain A"/>
    <property type="match status" value="1"/>
</dbReference>
<dbReference type="InterPro" id="IPR012296">
    <property type="entry name" value="Nuclease_put_TT1808"/>
</dbReference>
<reference evidence="2 3" key="1">
    <citation type="submission" date="2020-07" db="EMBL/GenBank/DDBJ databases">
        <title>Sequencing the genomes of 1000 actinobacteria strains.</title>
        <authorList>
            <person name="Klenk H.-P."/>
        </authorList>
    </citation>
    <scope>NUCLEOTIDE SEQUENCE [LARGE SCALE GENOMIC DNA]</scope>
    <source>
        <strain evidence="2 3">DSM 45975</strain>
    </source>
</reference>
<keyword evidence="2" id="KW-0255">Endonuclease</keyword>
<dbReference type="SUPFAM" id="SSF52980">
    <property type="entry name" value="Restriction endonuclease-like"/>
    <property type="match status" value="1"/>
</dbReference>
<keyword evidence="2" id="KW-0540">Nuclease</keyword>
<dbReference type="CDD" id="cd06260">
    <property type="entry name" value="DUF820-like"/>
    <property type="match status" value="1"/>
</dbReference>
<proteinExistence type="predicted"/>
<evidence type="ECO:0000313" key="3">
    <source>
        <dbReference type="Proteomes" id="UP000569329"/>
    </source>
</evidence>
<accession>A0A839E812</accession>
<evidence type="ECO:0000259" key="1">
    <source>
        <dbReference type="Pfam" id="PF05685"/>
    </source>
</evidence>
<dbReference type="RefSeq" id="WP_182546601.1">
    <property type="nucleotide sequence ID" value="NZ_JACGWZ010000008.1"/>
</dbReference>
<dbReference type="PANTHER" id="PTHR35400:SF3">
    <property type="entry name" value="SLL1072 PROTEIN"/>
    <property type="match status" value="1"/>
</dbReference>
<dbReference type="GO" id="GO:0004519">
    <property type="term" value="F:endonuclease activity"/>
    <property type="evidence" value="ECO:0007669"/>
    <property type="project" value="UniProtKB-KW"/>
</dbReference>
<dbReference type="EMBL" id="JACGWZ010000008">
    <property type="protein sequence ID" value="MBA8827411.1"/>
    <property type="molecule type" value="Genomic_DNA"/>
</dbReference>
<dbReference type="PANTHER" id="PTHR35400">
    <property type="entry name" value="SLR1083 PROTEIN"/>
    <property type="match status" value="1"/>
</dbReference>
<feature type="domain" description="Putative restriction endonuclease" evidence="1">
    <location>
        <begin position="13"/>
        <end position="144"/>
    </location>
</feature>
<dbReference type="AlphaFoldDB" id="A0A839E812"/>
<dbReference type="InterPro" id="IPR008538">
    <property type="entry name" value="Uma2"/>
</dbReference>
<sequence>MTTMSWPDHLLTLEEFEQLPEDNSRRYELQEGVLHVTPKAASLHQRVVGALVGCLNQQLPAEWEAVPDVEVVLAATWPPLVRVPDVVLAATARIDENPNRLYAQDVLLAVEVVSPGSSQTDRVVKRHEYARAGIPCYWVVDLDDPVALAENRLHEAVYKTYFDDGGVFRTGDPLELRVDLDALVRRPRHPDS</sequence>
<dbReference type="InterPro" id="IPR011335">
    <property type="entry name" value="Restrct_endonuc-II-like"/>
</dbReference>
<organism evidence="2 3">
    <name type="scientific">Halosaccharopolyspora lacisalsi</name>
    <dbReference type="NCBI Taxonomy" id="1000566"/>
    <lineage>
        <taxon>Bacteria</taxon>
        <taxon>Bacillati</taxon>
        <taxon>Actinomycetota</taxon>
        <taxon>Actinomycetes</taxon>
        <taxon>Pseudonocardiales</taxon>
        <taxon>Pseudonocardiaceae</taxon>
        <taxon>Halosaccharopolyspora</taxon>
    </lineage>
</organism>
<dbReference type="Proteomes" id="UP000569329">
    <property type="component" value="Unassembled WGS sequence"/>
</dbReference>
<protein>
    <submittedName>
        <fullName evidence="2">Uma2 family endonuclease</fullName>
    </submittedName>
</protein>
<name>A0A839E812_9PSEU</name>
<keyword evidence="2" id="KW-0378">Hydrolase</keyword>
<comment type="caution">
    <text evidence="2">The sequence shown here is derived from an EMBL/GenBank/DDBJ whole genome shotgun (WGS) entry which is preliminary data.</text>
</comment>